<reference evidence="2 3" key="1">
    <citation type="submission" date="2015-07" db="EMBL/GenBank/DDBJ databases">
        <title>Comparative genomics of the Sigatoka disease complex on banana suggests a link between parallel evolutionary changes in Pseudocercospora fijiensis and Pseudocercospora eumusae and increased virulence on the banana host.</title>
        <authorList>
            <person name="Chang T.-C."/>
            <person name="Salvucci A."/>
            <person name="Crous P.W."/>
            <person name="Stergiopoulos I."/>
        </authorList>
    </citation>
    <scope>NUCLEOTIDE SEQUENCE [LARGE SCALE GENOMIC DNA]</scope>
    <source>
        <strain evidence="2 3">CBS 114824</strain>
    </source>
</reference>
<feature type="compositionally biased region" description="Basic and acidic residues" evidence="1">
    <location>
        <begin position="252"/>
        <end position="263"/>
    </location>
</feature>
<dbReference type="OrthoDB" id="4121058at2759"/>
<evidence type="ECO:0000313" key="2">
    <source>
        <dbReference type="EMBL" id="KXT06590.1"/>
    </source>
</evidence>
<dbReference type="Proteomes" id="UP000070133">
    <property type="component" value="Unassembled WGS sequence"/>
</dbReference>
<feature type="region of interest" description="Disordered" evidence="1">
    <location>
        <begin position="103"/>
        <end position="133"/>
    </location>
</feature>
<proteinExistence type="predicted"/>
<accession>A0A139HVT5</accession>
<feature type="compositionally biased region" description="Basic and acidic residues" evidence="1">
    <location>
        <begin position="219"/>
        <end position="230"/>
    </location>
</feature>
<protein>
    <submittedName>
        <fullName evidence="2">Uncharacterized protein</fullName>
    </submittedName>
</protein>
<dbReference type="AlphaFoldDB" id="A0A139HVT5"/>
<feature type="compositionally biased region" description="Basic and acidic residues" evidence="1">
    <location>
        <begin position="109"/>
        <end position="122"/>
    </location>
</feature>
<feature type="region of interest" description="Disordered" evidence="1">
    <location>
        <begin position="150"/>
        <end position="274"/>
    </location>
</feature>
<sequence length="439" mass="48370">MADSAVVRGEFIYRDVLLVDVGGEGKRHARAAPSEIRDLLNGKAKDQVGHFYEAQLIHYGLQRSKVKDTAKVRLQQALTQGKLKAQPAHLADMESSMKKEYAAALRRASKADSGKGTKRTREDDVESSAKKTKVSVQVGDISINIDQAGAALSKKQKTTPAKVETTKRVTKTPTTKATKAVASTMTSSAGITKNPSRRTKQTARKSAPWSGPSYQEFPDGPRQDPYHDPENVFQRSPAPPKPSAPTKNSLSVKKEAGIKREPVGPRPTPSIKRASPMKHEGYLFDPDAMDTRADISERQINITGVYIISCPQVAEQLPEESDNFRLFICVDNESGTTWGGFEIAMKSGNIKMDDIDFARSVSFGWRARDSWEGGLRFGKGCFGEIAFDGNGNVRGTFHGLFNESMEFTGRRRTGPLWAGKSAYKFKQEWDAFPKEAYGD</sequence>
<organism evidence="2 3">
    <name type="scientific">Pseudocercospora eumusae</name>
    <dbReference type="NCBI Taxonomy" id="321146"/>
    <lineage>
        <taxon>Eukaryota</taxon>
        <taxon>Fungi</taxon>
        <taxon>Dikarya</taxon>
        <taxon>Ascomycota</taxon>
        <taxon>Pezizomycotina</taxon>
        <taxon>Dothideomycetes</taxon>
        <taxon>Dothideomycetidae</taxon>
        <taxon>Mycosphaerellales</taxon>
        <taxon>Mycosphaerellaceae</taxon>
        <taxon>Pseudocercospora</taxon>
    </lineage>
</organism>
<keyword evidence="3" id="KW-1185">Reference proteome</keyword>
<gene>
    <name evidence="2" type="ORF">AC578_8564</name>
</gene>
<name>A0A139HVT5_9PEZI</name>
<evidence type="ECO:0000313" key="3">
    <source>
        <dbReference type="Proteomes" id="UP000070133"/>
    </source>
</evidence>
<comment type="caution">
    <text evidence="2">The sequence shown here is derived from an EMBL/GenBank/DDBJ whole genome shotgun (WGS) entry which is preliminary data.</text>
</comment>
<dbReference type="EMBL" id="LFZN01000005">
    <property type="protein sequence ID" value="KXT06590.1"/>
    <property type="molecule type" value="Genomic_DNA"/>
</dbReference>
<evidence type="ECO:0000256" key="1">
    <source>
        <dbReference type="SAM" id="MobiDB-lite"/>
    </source>
</evidence>
<feature type="compositionally biased region" description="Low complexity" evidence="1">
    <location>
        <begin position="171"/>
        <end position="189"/>
    </location>
</feature>